<reference evidence="7 8" key="1">
    <citation type="submission" date="2020-06" db="EMBL/GenBank/DDBJ databases">
        <authorList>
            <person name="Li R."/>
            <person name="Bekaert M."/>
        </authorList>
    </citation>
    <scope>NUCLEOTIDE SEQUENCE [LARGE SCALE GENOMIC DNA]</scope>
    <source>
        <strain evidence="8">wild</strain>
    </source>
</reference>
<name>A0A6J8B206_MYTCO</name>
<dbReference type="GO" id="GO:0016020">
    <property type="term" value="C:membrane"/>
    <property type="evidence" value="ECO:0007669"/>
    <property type="project" value="UniProtKB-SubCell"/>
</dbReference>
<dbReference type="OrthoDB" id="6132797at2759"/>
<dbReference type="CDD" id="cd06352">
    <property type="entry name" value="PBP1_NPR_GC-like"/>
    <property type="match status" value="1"/>
</dbReference>
<dbReference type="GO" id="GO:0038023">
    <property type="term" value="F:signaling receptor activity"/>
    <property type="evidence" value="ECO:0007669"/>
    <property type="project" value="TreeGrafter"/>
</dbReference>
<dbReference type="SUPFAM" id="SSF53822">
    <property type="entry name" value="Periplasmic binding protein-like I"/>
    <property type="match status" value="1"/>
</dbReference>
<keyword evidence="3" id="KW-1133">Transmembrane helix</keyword>
<keyword evidence="8" id="KW-1185">Reference proteome</keyword>
<keyword evidence="4" id="KW-0472">Membrane</keyword>
<evidence type="ECO:0000256" key="1">
    <source>
        <dbReference type="ARBA" id="ARBA00004370"/>
    </source>
</evidence>
<evidence type="ECO:0000256" key="4">
    <source>
        <dbReference type="ARBA" id="ARBA00023136"/>
    </source>
</evidence>
<protein>
    <recommendedName>
        <fullName evidence="6">Receptor ligand binding region domain-containing protein</fullName>
    </recommendedName>
</protein>
<dbReference type="GO" id="GO:0017046">
    <property type="term" value="F:peptide hormone binding"/>
    <property type="evidence" value="ECO:0007669"/>
    <property type="project" value="TreeGrafter"/>
</dbReference>
<organism evidence="7 8">
    <name type="scientific">Mytilus coruscus</name>
    <name type="common">Sea mussel</name>
    <dbReference type="NCBI Taxonomy" id="42192"/>
    <lineage>
        <taxon>Eukaryota</taxon>
        <taxon>Metazoa</taxon>
        <taxon>Spiralia</taxon>
        <taxon>Lophotrochozoa</taxon>
        <taxon>Mollusca</taxon>
        <taxon>Bivalvia</taxon>
        <taxon>Autobranchia</taxon>
        <taxon>Pteriomorphia</taxon>
        <taxon>Mytilida</taxon>
        <taxon>Mytiloidea</taxon>
        <taxon>Mytilidae</taxon>
        <taxon>Mytilinae</taxon>
        <taxon>Mytilus</taxon>
    </lineage>
</organism>
<feature type="signal peptide" evidence="5">
    <location>
        <begin position="1"/>
        <end position="19"/>
    </location>
</feature>
<sequence length="226" mass="24910">MFGLFKGVVTLLIFKLCANTNIKLGMMSPFRHPRLGFENNAAAVTIAIDKAISEGIINGVNITVKWRNDDCSASGGVASALTLKEDDGVDVFIGPPCSASTIPTGLLAAIWNIPIFSQGSTDPVLEDKGVYKTLIRTGPPFDKLGAAFVQLCKHFNWDRLVMISRRKTDQKKVFCDYSSRSNENAFRHSNITLAEWIVIDDGISDVAIDDVLDRIKQRGRSKYQQI</sequence>
<dbReference type="GO" id="GO:0007165">
    <property type="term" value="P:signal transduction"/>
    <property type="evidence" value="ECO:0007669"/>
    <property type="project" value="TreeGrafter"/>
</dbReference>
<evidence type="ECO:0000313" key="8">
    <source>
        <dbReference type="Proteomes" id="UP000507470"/>
    </source>
</evidence>
<dbReference type="EMBL" id="CACVKT020002422">
    <property type="protein sequence ID" value="CAC5377895.1"/>
    <property type="molecule type" value="Genomic_DNA"/>
</dbReference>
<dbReference type="Pfam" id="PF01094">
    <property type="entry name" value="ANF_receptor"/>
    <property type="match status" value="1"/>
</dbReference>
<evidence type="ECO:0000313" key="7">
    <source>
        <dbReference type="EMBL" id="CAC5377895.1"/>
    </source>
</evidence>
<evidence type="ECO:0000256" key="2">
    <source>
        <dbReference type="ARBA" id="ARBA00022692"/>
    </source>
</evidence>
<proteinExistence type="predicted"/>
<dbReference type="InterPro" id="IPR052612">
    <property type="entry name" value="ANP_Clearance_Receptor"/>
</dbReference>
<evidence type="ECO:0000259" key="6">
    <source>
        <dbReference type="Pfam" id="PF01094"/>
    </source>
</evidence>
<dbReference type="InterPro" id="IPR028082">
    <property type="entry name" value="Peripla_BP_I"/>
</dbReference>
<feature type="chain" id="PRO_5026831370" description="Receptor ligand binding region domain-containing protein" evidence="5">
    <location>
        <begin position="20"/>
        <end position="226"/>
    </location>
</feature>
<accession>A0A6J8B206</accession>
<comment type="subcellular location">
    <subcellularLocation>
        <location evidence="1">Membrane</location>
    </subcellularLocation>
</comment>
<evidence type="ECO:0000256" key="5">
    <source>
        <dbReference type="SAM" id="SignalP"/>
    </source>
</evidence>
<dbReference type="InterPro" id="IPR001828">
    <property type="entry name" value="ANF_lig-bd_rcpt"/>
</dbReference>
<dbReference type="PANTHER" id="PTHR44755">
    <property type="entry name" value="NATRIURETIC PEPTIDE RECEPTOR 3-RELATED"/>
    <property type="match status" value="1"/>
</dbReference>
<feature type="domain" description="Receptor ligand binding region" evidence="6">
    <location>
        <begin position="42"/>
        <end position="217"/>
    </location>
</feature>
<evidence type="ECO:0000256" key="3">
    <source>
        <dbReference type="ARBA" id="ARBA00022989"/>
    </source>
</evidence>
<keyword evidence="5" id="KW-0732">Signal</keyword>
<dbReference type="Gene3D" id="3.40.50.2300">
    <property type="match status" value="1"/>
</dbReference>
<dbReference type="PANTHER" id="PTHR44755:SF8">
    <property type="entry name" value="RECEPTOR LIGAND BINDING REGION DOMAIN-CONTAINING PROTEIN"/>
    <property type="match status" value="1"/>
</dbReference>
<gene>
    <name evidence="7" type="ORF">MCOR_14155</name>
</gene>
<dbReference type="Proteomes" id="UP000507470">
    <property type="component" value="Unassembled WGS sequence"/>
</dbReference>
<keyword evidence="2" id="KW-0812">Transmembrane</keyword>
<dbReference type="AlphaFoldDB" id="A0A6J8B206"/>